<name>A0A0K2UA54_LEPSM</name>
<reference evidence="1" key="1">
    <citation type="submission" date="2014-05" db="EMBL/GenBank/DDBJ databases">
        <authorList>
            <person name="Chronopoulou M."/>
        </authorList>
    </citation>
    <scope>NUCLEOTIDE SEQUENCE</scope>
    <source>
        <tissue evidence="1">Whole organism</tissue>
    </source>
</reference>
<organism evidence="1">
    <name type="scientific">Lepeophtheirus salmonis</name>
    <name type="common">Salmon louse</name>
    <name type="synonym">Caligus salmonis</name>
    <dbReference type="NCBI Taxonomy" id="72036"/>
    <lineage>
        <taxon>Eukaryota</taxon>
        <taxon>Metazoa</taxon>
        <taxon>Ecdysozoa</taxon>
        <taxon>Arthropoda</taxon>
        <taxon>Crustacea</taxon>
        <taxon>Multicrustacea</taxon>
        <taxon>Hexanauplia</taxon>
        <taxon>Copepoda</taxon>
        <taxon>Siphonostomatoida</taxon>
        <taxon>Caligidae</taxon>
        <taxon>Lepeophtheirus</taxon>
    </lineage>
</organism>
<evidence type="ECO:0000313" key="1">
    <source>
        <dbReference type="EMBL" id="CDW34935.1"/>
    </source>
</evidence>
<dbReference type="AlphaFoldDB" id="A0A0K2UA54"/>
<proteinExistence type="predicted"/>
<sequence length="77" mass="8338">MMTSYASSFFNSSFDPIYAAMLITSVTDSIFSCDFGLASRKLHWSSSISRPLVLVASSLTKDNFGDLKSVNSEGNVS</sequence>
<dbReference type="EMBL" id="HACA01017574">
    <property type="protein sequence ID" value="CDW34935.1"/>
    <property type="molecule type" value="Transcribed_RNA"/>
</dbReference>
<accession>A0A0K2UA54</accession>
<protein>
    <submittedName>
        <fullName evidence="1">Uncharacterized protein</fullName>
    </submittedName>
</protein>